<dbReference type="KEGG" id="aas:Aasi_0987"/>
<evidence type="ECO:0000313" key="1">
    <source>
        <dbReference type="EMBL" id="ACE06342.1"/>
    </source>
</evidence>
<sequence length="466" mass="52292">MRTKFYISRLSTPILLFILLLIESCKIPPHIIQPNTNTDPQVVQTSDSAKASVESTTIEENNISDMVGSSEGIYLIEGPETIPVPPGFDKSSHNSTAALDFYSSNLGVTYLSQLKNPNIISLLPDIVNTDFVIARCNNKNFIPSTPSVSSSLSNNLYQSRDHKLTTRIIPSITSHTSEQWKDLYLNLFTIKKSEDTYSIRLYTDGQFESLLKAIGLSPKEITQIKQLPKLDFTPISLLDLNNSENLFCVNEGEAGILDNPTAKHIFLTNELWTCIGVAVITPQKTLFAHLSEMSGYVDVSLSSLFTDNITIEERAQAKVVLVASCYTEGFAKLYRTLTTLGFKNFAIDIQPVIDCKKFGERWGHLHCQASALDHHLLAIGQPSLLKKRNKEELKLIETYLQENHFIKLVRSMIINAKTGEVYRLDIPLVKNDIKNDIELEAIYTLIKTKNLGSKFKENRFDAPSIE</sequence>
<reference evidence="1 2" key="1">
    <citation type="journal article" date="2010" name="J. Bacteriol.">
        <title>The genome of the amoeba symbiont 'Candidatus Amoebophilus asiaticus' reveals common mechanisms for host cell interaction among amoeba-associated bacteria.</title>
        <authorList>
            <person name="Schmitz-Esser S."/>
            <person name="Tischler P."/>
            <person name="Arnold R."/>
            <person name="Montanaro J."/>
            <person name="Wagner M."/>
            <person name="Rattei T."/>
            <person name="Horn M."/>
        </authorList>
    </citation>
    <scope>NUCLEOTIDE SEQUENCE [LARGE SCALE GENOMIC DNA]</scope>
    <source>
        <strain evidence="1 2">5a2</strain>
    </source>
</reference>
<name>B3ESZ0_AMOA5</name>
<dbReference type="RefSeq" id="WP_012473106.1">
    <property type="nucleotide sequence ID" value="NC_010830.1"/>
</dbReference>
<gene>
    <name evidence="1" type="ordered locus">Aasi_0987</name>
</gene>
<dbReference type="Proteomes" id="UP000001227">
    <property type="component" value="Chromosome"/>
</dbReference>
<proteinExistence type="predicted"/>
<evidence type="ECO:0000313" key="2">
    <source>
        <dbReference type="Proteomes" id="UP000001227"/>
    </source>
</evidence>
<dbReference type="AlphaFoldDB" id="B3ESZ0"/>
<dbReference type="HOGENOM" id="CLU_586141_0_0_10"/>
<organism evidence="1 2">
    <name type="scientific">Amoebophilus asiaticus (strain 5a2)</name>
    <dbReference type="NCBI Taxonomy" id="452471"/>
    <lineage>
        <taxon>Bacteria</taxon>
        <taxon>Pseudomonadati</taxon>
        <taxon>Bacteroidota</taxon>
        <taxon>Cytophagia</taxon>
        <taxon>Cytophagales</taxon>
        <taxon>Amoebophilaceae</taxon>
        <taxon>Candidatus Amoebophilus</taxon>
    </lineage>
</organism>
<dbReference type="OrthoDB" id="9809583at2"/>
<protein>
    <submittedName>
        <fullName evidence="1">Uncharacterized protein</fullName>
    </submittedName>
</protein>
<accession>B3ESZ0</accession>
<keyword evidence="2" id="KW-1185">Reference proteome</keyword>
<dbReference type="EMBL" id="CP001102">
    <property type="protein sequence ID" value="ACE06342.1"/>
    <property type="molecule type" value="Genomic_DNA"/>
</dbReference>